<feature type="transmembrane region" description="Helical" evidence="1">
    <location>
        <begin position="68"/>
        <end position="87"/>
    </location>
</feature>
<dbReference type="AlphaFoldDB" id="A0AAE4CQR5"/>
<dbReference type="RefSeq" id="WP_310411895.1">
    <property type="nucleotide sequence ID" value="NZ_JAVDYC010000001.1"/>
</dbReference>
<evidence type="ECO:0000256" key="1">
    <source>
        <dbReference type="SAM" id="Phobius"/>
    </source>
</evidence>
<keyword evidence="1" id="KW-1133">Transmembrane helix</keyword>
<feature type="transmembrane region" description="Helical" evidence="1">
    <location>
        <begin position="12"/>
        <end position="34"/>
    </location>
</feature>
<evidence type="ECO:0000313" key="3">
    <source>
        <dbReference type="Proteomes" id="UP001183629"/>
    </source>
</evidence>
<reference evidence="2 3" key="1">
    <citation type="submission" date="2023-07" db="EMBL/GenBank/DDBJ databases">
        <title>Sequencing the genomes of 1000 actinobacteria strains.</title>
        <authorList>
            <person name="Klenk H.-P."/>
        </authorList>
    </citation>
    <scope>NUCLEOTIDE SEQUENCE [LARGE SCALE GENOMIC DNA]</scope>
    <source>
        <strain evidence="2 3">DSM 44711</strain>
    </source>
</reference>
<evidence type="ECO:0000313" key="2">
    <source>
        <dbReference type="EMBL" id="MDR7322076.1"/>
    </source>
</evidence>
<name>A0AAE4CQR5_9ACTN</name>
<protein>
    <submittedName>
        <fullName evidence="2">Uncharacterized protein</fullName>
    </submittedName>
</protein>
<keyword evidence="3" id="KW-1185">Reference proteome</keyword>
<gene>
    <name evidence="2" type="ORF">J2S44_002326</name>
</gene>
<dbReference type="EMBL" id="JAVDYC010000001">
    <property type="protein sequence ID" value="MDR7322076.1"/>
    <property type="molecule type" value="Genomic_DNA"/>
</dbReference>
<dbReference type="Proteomes" id="UP001183629">
    <property type="component" value="Unassembled WGS sequence"/>
</dbReference>
<sequence length="94" mass="10142">MLMNEERAVLRNGKLVAAGAVTLTVALVMVWAGWRLTGIGHSWDDLTSADHWLGVLLRGGGALLLGKTGLKIGFVVVGVVAGTVMWMRGRRRHH</sequence>
<keyword evidence="1" id="KW-0812">Transmembrane</keyword>
<organism evidence="2 3">
    <name type="scientific">Catenuloplanes niger</name>
    <dbReference type="NCBI Taxonomy" id="587534"/>
    <lineage>
        <taxon>Bacteria</taxon>
        <taxon>Bacillati</taxon>
        <taxon>Actinomycetota</taxon>
        <taxon>Actinomycetes</taxon>
        <taxon>Micromonosporales</taxon>
        <taxon>Micromonosporaceae</taxon>
        <taxon>Catenuloplanes</taxon>
    </lineage>
</organism>
<keyword evidence="1" id="KW-0472">Membrane</keyword>
<comment type="caution">
    <text evidence="2">The sequence shown here is derived from an EMBL/GenBank/DDBJ whole genome shotgun (WGS) entry which is preliminary data.</text>
</comment>
<accession>A0AAE4CQR5</accession>
<proteinExistence type="predicted"/>